<proteinExistence type="predicted"/>
<dbReference type="PANTHER" id="PTHR43698">
    <property type="entry name" value="RIBD C-TERMINAL DOMAIN CONTAINING PROTEIN"/>
    <property type="match status" value="1"/>
</dbReference>
<name>A0ABN1GV56_9ACTN</name>
<evidence type="ECO:0000259" key="1">
    <source>
        <dbReference type="Pfam" id="PF07883"/>
    </source>
</evidence>
<evidence type="ECO:0000313" key="2">
    <source>
        <dbReference type="EMBL" id="GAA0620567.1"/>
    </source>
</evidence>
<dbReference type="Pfam" id="PF07883">
    <property type="entry name" value="Cupin_2"/>
    <property type="match status" value="1"/>
</dbReference>
<dbReference type="RefSeq" id="WP_344604970.1">
    <property type="nucleotide sequence ID" value="NZ_BAAAHE010000018.1"/>
</dbReference>
<evidence type="ECO:0000313" key="3">
    <source>
        <dbReference type="Proteomes" id="UP001500957"/>
    </source>
</evidence>
<reference evidence="2 3" key="1">
    <citation type="journal article" date="2019" name="Int. J. Syst. Evol. Microbiol.">
        <title>The Global Catalogue of Microorganisms (GCM) 10K type strain sequencing project: providing services to taxonomists for standard genome sequencing and annotation.</title>
        <authorList>
            <consortium name="The Broad Institute Genomics Platform"/>
            <consortium name="The Broad Institute Genome Sequencing Center for Infectious Disease"/>
            <person name="Wu L."/>
            <person name="Ma J."/>
        </authorList>
    </citation>
    <scope>NUCLEOTIDE SEQUENCE [LARGE SCALE GENOMIC DNA]</scope>
    <source>
        <strain evidence="2 3">JCM 10671</strain>
    </source>
</reference>
<gene>
    <name evidence="2" type="ORF">GCM10009547_23940</name>
</gene>
<protein>
    <submittedName>
        <fullName evidence="2">Cupin domain-containing protein</fullName>
    </submittedName>
</protein>
<dbReference type="SUPFAM" id="SSF51182">
    <property type="entry name" value="RmlC-like cupins"/>
    <property type="match status" value="1"/>
</dbReference>
<dbReference type="InterPro" id="IPR047263">
    <property type="entry name" value="HNL-like_cupin"/>
</dbReference>
<accession>A0ABN1GV56</accession>
<dbReference type="PANTHER" id="PTHR43698:SF1">
    <property type="entry name" value="BLL4564 PROTEIN"/>
    <property type="match status" value="1"/>
</dbReference>
<feature type="domain" description="Cupin type-2" evidence="1">
    <location>
        <begin position="44"/>
        <end position="99"/>
    </location>
</feature>
<sequence length="135" mass="14659">MTSPYNAPSGSTARGPESWFRGDVFVDSLVTGDNTPGSIAMLKVRFAPGARTHWHSHPAGQALHVVDGVGRTQDRGGPVREIRNGDSVDVRPGMWHWHGAGPDTFMTHIAVQIGDHDGVYTVWGDPVTDEEYLGR</sequence>
<dbReference type="InterPro" id="IPR013096">
    <property type="entry name" value="Cupin_2"/>
</dbReference>
<organism evidence="2 3">
    <name type="scientific">Sporichthya brevicatena</name>
    <dbReference type="NCBI Taxonomy" id="171442"/>
    <lineage>
        <taxon>Bacteria</taxon>
        <taxon>Bacillati</taxon>
        <taxon>Actinomycetota</taxon>
        <taxon>Actinomycetes</taxon>
        <taxon>Sporichthyales</taxon>
        <taxon>Sporichthyaceae</taxon>
        <taxon>Sporichthya</taxon>
    </lineage>
</organism>
<keyword evidence="3" id="KW-1185">Reference proteome</keyword>
<dbReference type="Gene3D" id="2.60.120.10">
    <property type="entry name" value="Jelly Rolls"/>
    <property type="match status" value="1"/>
</dbReference>
<comment type="caution">
    <text evidence="2">The sequence shown here is derived from an EMBL/GenBank/DDBJ whole genome shotgun (WGS) entry which is preliminary data.</text>
</comment>
<dbReference type="InterPro" id="IPR014710">
    <property type="entry name" value="RmlC-like_jellyroll"/>
</dbReference>
<dbReference type="InterPro" id="IPR011051">
    <property type="entry name" value="RmlC_Cupin_sf"/>
</dbReference>
<dbReference type="EMBL" id="BAAAHE010000018">
    <property type="protein sequence ID" value="GAA0620567.1"/>
    <property type="molecule type" value="Genomic_DNA"/>
</dbReference>
<dbReference type="Proteomes" id="UP001500957">
    <property type="component" value="Unassembled WGS sequence"/>
</dbReference>
<dbReference type="CDD" id="cd02233">
    <property type="entry name" value="cupin_HNL-like"/>
    <property type="match status" value="1"/>
</dbReference>